<dbReference type="Proteomes" id="UP000585474">
    <property type="component" value="Unassembled WGS sequence"/>
</dbReference>
<keyword evidence="1" id="KW-0479">Metal-binding</keyword>
<comment type="similarity">
    <text evidence="1">Belongs to the FAN1 family.</text>
</comment>
<keyword evidence="1" id="KW-0460">Magnesium</keyword>
<dbReference type="AlphaFoldDB" id="A0A7J0G5F8"/>
<keyword evidence="4" id="KW-1185">Reference proteome</keyword>
<evidence type="ECO:0000313" key="4">
    <source>
        <dbReference type="Proteomes" id="UP000585474"/>
    </source>
</evidence>
<comment type="function">
    <text evidence="1">Nuclease required for the repair of DNA interstrand cross-links (ICL). Acts as a 5'-3' exonuclease that anchors at a cut end of DNA and cleaves DNA successively at every third nucleotide, allowing to excise an ICL from one strand through flanking incisions.</text>
</comment>
<reference evidence="3 4" key="1">
    <citation type="submission" date="2019-07" db="EMBL/GenBank/DDBJ databases">
        <title>De Novo Assembly of kiwifruit Actinidia rufa.</title>
        <authorList>
            <person name="Sugita-Konishi S."/>
            <person name="Sato K."/>
            <person name="Mori E."/>
            <person name="Abe Y."/>
            <person name="Kisaki G."/>
            <person name="Hamano K."/>
            <person name="Suezawa K."/>
            <person name="Otani M."/>
            <person name="Fukuda T."/>
            <person name="Manabe T."/>
            <person name="Gomi K."/>
            <person name="Tabuchi M."/>
            <person name="Akimitsu K."/>
            <person name="Kataoka I."/>
        </authorList>
    </citation>
    <scope>NUCLEOTIDE SEQUENCE [LARGE SCALE GENOMIC DNA]</scope>
    <source>
        <strain evidence="4">cv. Fuchu</strain>
    </source>
</reference>
<evidence type="ECO:0000256" key="1">
    <source>
        <dbReference type="RuleBase" id="RU365033"/>
    </source>
</evidence>
<comment type="subcellular location">
    <subcellularLocation>
        <location evidence="1">Nucleus</location>
    </subcellularLocation>
</comment>
<accession>A0A7J0G5F8</accession>
<keyword evidence="1" id="KW-0227">DNA damage</keyword>
<name>A0A7J0G5F8_9ERIC</name>
<organism evidence="3 4">
    <name type="scientific">Actinidia rufa</name>
    <dbReference type="NCBI Taxonomy" id="165716"/>
    <lineage>
        <taxon>Eukaryota</taxon>
        <taxon>Viridiplantae</taxon>
        <taxon>Streptophyta</taxon>
        <taxon>Embryophyta</taxon>
        <taxon>Tracheophyta</taxon>
        <taxon>Spermatophyta</taxon>
        <taxon>Magnoliopsida</taxon>
        <taxon>eudicotyledons</taxon>
        <taxon>Gunneridae</taxon>
        <taxon>Pentapetalae</taxon>
        <taxon>asterids</taxon>
        <taxon>Ericales</taxon>
        <taxon>Actinidiaceae</taxon>
        <taxon>Actinidia</taxon>
    </lineage>
</organism>
<comment type="caution">
    <text evidence="3">The sequence shown here is derived from an EMBL/GenBank/DDBJ whole genome shotgun (WGS) entry which is preliminary data.</text>
</comment>
<dbReference type="PANTHER" id="PTHR15749:SF4">
    <property type="entry name" value="FANCONI-ASSOCIATED NUCLEASE 1"/>
    <property type="match status" value="1"/>
</dbReference>
<keyword evidence="1" id="KW-0540">Nuclease</keyword>
<keyword evidence="1" id="KW-0539">Nucleus</keyword>
<dbReference type="EC" id="3.1.4.1" evidence="1"/>
<proteinExistence type="inferred from homology"/>
<comment type="catalytic activity">
    <reaction evidence="1">
        <text>Hydrolytically removes 5'-nucleotides successively from the 3'-hydroxy termini of 3'-hydroxy-terminated oligonucleotides.</text>
        <dbReference type="EC" id="3.1.4.1"/>
    </reaction>
</comment>
<dbReference type="InterPro" id="IPR033315">
    <property type="entry name" value="Fan1-like"/>
</dbReference>
<gene>
    <name evidence="3" type="ORF">Acr_18g0001320</name>
</gene>
<dbReference type="GO" id="GO:0005634">
    <property type="term" value="C:nucleus"/>
    <property type="evidence" value="ECO:0007669"/>
    <property type="project" value="UniProtKB-SubCell"/>
</dbReference>
<dbReference type="EMBL" id="BJWL01000018">
    <property type="protein sequence ID" value="GFZ05962.1"/>
    <property type="molecule type" value="Genomic_DNA"/>
</dbReference>
<keyword evidence="1 3" id="KW-0378">Hydrolase</keyword>
<protein>
    <recommendedName>
        <fullName evidence="1">Fanconi-associated nuclease</fullName>
        <ecNumber evidence="1">3.1.4.1</ecNumber>
    </recommendedName>
</protein>
<keyword evidence="1" id="KW-0234">DNA repair</keyword>
<dbReference type="GO" id="GO:0070336">
    <property type="term" value="F:flap-structured DNA binding"/>
    <property type="evidence" value="ECO:0007669"/>
    <property type="project" value="TreeGrafter"/>
</dbReference>
<evidence type="ECO:0000313" key="3">
    <source>
        <dbReference type="EMBL" id="GFZ05962.1"/>
    </source>
</evidence>
<evidence type="ECO:0000256" key="2">
    <source>
        <dbReference type="SAM" id="MobiDB-lite"/>
    </source>
</evidence>
<dbReference type="GO" id="GO:0036297">
    <property type="term" value="P:interstrand cross-link repair"/>
    <property type="evidence" value="ECO:0007669"/>
    <property type="project" value="InterPro"/>
</dbReference>
<feature type="region of interest" description="Disordered" evidence="2">
    <location>
        <begin position="211"/>
        <end position="236"/>
    </location>
</feature>
<dbReference type="OrthoDB" id="10564867at2759"/>
<dbReference type="GO" id="GO:0017108">
    <property type="term" value="F:5'-flap endonuclease activity"/>
    <property type="evidence" value="ECO:0007669"/>
    <property type="project" value="TreeGrafter"/>
</dbReference>
<sequence>MKVVLLGVSFLEREKRYNDAINLFKQLLINFTSDGRRGYWTLRLSVDLENNSIAKASFTLGKNHQGTGKFLVFPISVKRKITEVHVQGRPLNCRTGTKNMFYDEEGEQCGVEETCFAILCWRRWQLEGCTFREWHLVDHLWAAFVDALFADVELVVELTGTNINYSSFEQPLHALVALVWPHSADTWLKGTEAGLVVGVQVELWRVGVKEGKEGKMGGQGGAEEEGRQREDDDDYI</sequence>
<dbReference type="PANTHER" id="PTHR15749">
    <property type="entry name" value="FANCONI-ASSOCIATED NUCLEASE 1"/>
    <property type="match status" value="1"/>
</dbReference>
<dbReference type="GO" id="GO:0004528">
    <property type="term" value="F:phosphodiesterase I activity"/>
    <property type="evidence" value="ECO:0007669"/>
    <property type="project" value="UniProtKB-EC"/>
</dbReference>
<dbReference type="GO" id="GO:0008409">
    <property type="term" value="F:5'-3' exonuclease activity"/>
    <property type="evidence" value="ECO:0007669"/>
    <property type="project" value="TreeGrafter"/>
</dbReference>
<dbReference type="GO" id="GO:0046872">
    <property type="term" value="F:metal ion binding"/>
    <property type="evidence" value="ECO:0007669"/>
    <property type="project" value="UniProtKB-KW"/>
</dbReference>
<comment type="cofactor">
    <cofactor evidence="1">
        <name>Mg(2+)</name>
        <dbReference type="ChEBI" id="CHEBI:18420"/>
    </cofactor>
    <cofactor evidence="1">
        <name>Mn(2+)</name>
        <dbReference type="ChEBI" id="CHEBI:29035"/>
    </cofactor>
</comment>
<keyword evidence="1" id="KW-0464">Manganese</keyword>